<evidence type="ECO:0000313" key="1">
    <source>
        <dbReference type="EMBL" id="EYC21413.1"/>
    </source>
</evidence>
<proteinExistence type="predicted"/>
<organism evidence="1 2">
    <name type="scientific">Ancylostoma ceylanicum</name>
    <dbReference type="NCBI Taxonomy" id="53326"/>
    <lineage>
        <taxon>Eukaryota</taxon>
        <taxon>Metazoa</taxon>
        <taxon>Ecdysozoa</taxon>
        <taxon>Nematoda</taxon>
        <taxon>Chromadorea</taxon>
        <taxon>Rhabditida</taxon>
        <taxon>Rhabditina</taxon>
        <taxon>Rhabditomorpha</taxon>
        <taxon>Strongyloidea</taxon>
        <taxon>Ancylostomatidae</taxon>
        <taxon>Ancylostomatinae</taxon>
        <taxon>Ancylostoma</taxon>
    </lineage>
</organism>
<evidence type="ECO:0000313" key="2">
    <source>
        <dbReference type="Proteomes" id="UP000024635"/>
    </source>
</evidence>
<gene>
    <name evidence="1" type="primary">Acey_s0019.g3805</name>
    <name evidence="1" type="ORF">Y032_0019g3805</name>
</gene>
<dbReference type="AlphaFoldDB" id="A0A016V3V5"/>
<comment type="caution">
    <text evidence="1">The sequence shown here is derived from an EMBL/GenBank/DDBJ whole genome shotgun (WGS) entry which is preliminary data.</text>
</comment>
<reference evidence="2" key="1">
    <citation type="journal article" date="2015" name="Nat. Genet.">
        <title>The genome and transcriptome of the zoonotic hookworm Ancylostoma ceylanicum identify infection-specific gene families.</title>
        <authorList>
            <person name="Schwarz E.M."/>
            <person name="Hu Y."/>
            <person name="Antoshechkin I."/>
            <person name="Miller M.M."/>
            <person name="Sternberg P.W."/>
            <person name="Aroian R.V."/>
        </authorList>
    </citation>
    <scope>NUCLEOTIDE SEQUENCE</scope>
    <source>
        <strain evidence="2">HY135</strain>
    </source>
</reference>
<dbReference type="EMBL" id="JARK01001355">
    <property type="protein sequence ID" value="EYC21413.1"/>
    <property type="molecule type" value="Genomic_DNA"/>
</dbReference>
<keyword evidence="2" id="KW-1185">Reference proteome</keyword>
<protein>
    <submittedName>
        <fullName evidence="1">Uncharacterized protein</fullName>
    </submittedName>
</protein>
<accession>A0A016V3V5</accession>
<name>A0A016V3V5_9BILA</name>
<sequence>MEVERIKADNHEQATIWRSQGPLTAPHHYPGWRHILLGYELGQQGLVESWQIFPEVYSFTYLFKFTIISMEKGKE</sequence>
<dbReference type="Proteomes" id="UP000024635">
    <property type="component" value="Unassembled WGS sequence"/>
</dbReference>